<gene>
    <name evidence="1" type="ORF">SHI21_10565</name>
</gene>
<accession>A0ABU5VUB6</accession>
<dbReference type="Pfam" id="PF20126">
    <property type="entry name" value="TumE"/>
    <property type="match status" value="1"/>
</dbReference>
<proteinExistence type="predicted"/>
<comment type="caution">
    <text evidence="1">The sequence shown here is derived from an EMBL/GenBank/DDBJ whole genome shotgun (WGS) entry which is preliminary data.</text>
</comment>
<evidence type="ECO:0000313" key="2">
    <source>
        <dbReference type="Proteomes" id="UP001302274"/>
    </source>
</evidence>
<dbReference type="InterPro" id="IPR045397">
    <property type="entry name" value="TumE-like"/>
</dbReference>
<protein>
    <submittedName>
        <fullName evidence="1">DUF6516 family protein</fullName>
    </submittedName>
</protein>
<sequence length="105" mass="12480">MSRGRAELLLRSKIVLYSGHVREVVIWKVPISEYFPAGVKYRLVLADPVWKKVLLLFDNHAPKRHHVHMINGQEHNYYFSSVKNLIEDFLLMEDKLEKDYENNEN</sequence>
<name>A0ABU5VUB6_9BACT</name>
<organism evidence="1 2">
    <name type="scientific">Bacteriovorax antarcticus</name>
    <dbReference type="NCBI Taxonomy" id="3088717"/>
    <lineage>
        <taxon>Bacteria</taxon>
        <taxon>Pseudomonadati</taxon>
        <taxon>Bdellovibrionota</taxon>
        <taxon>Bacteriovoracia</taxon>
        <taxon>Bacteriovoracales</taxon>
        <taxon>Bacteriovoracaceae</taxon>
        <taxon>Bacteriovorax</taxon>
    </lineage>
</organism>
<dbReference type="EMBL" id="JAYGJQ010000002">
    <property type="protein sequence ID" value="MEA9356651.1"/>
    <property type="molecule type" value="Genomic_DNA"/>
</dbReference>
<dbReference type="Proteomes" id="UP001302274">
    <property type="component" value="Unassembled WGS sequence"/>
</dbReference>
<keyword evidence="2" id="KW-1185">Reference proteome</keyword>
<evidence type="ECO:0000313" key="1">
    <source>
        <dbReference type="EMBL" id="MEA9356651.1"/>
    </source>
</evidence>
<dbReference type="RefSeq" id="WP_323576463.1">
    <property type="nucleotide sequence ID" value="NZ_JAYGJQ010000002.1"/>
</dbReference>
<reference evidence="1 2" key="1">
    <citation type="submission" date="2023-11" db="EMBL/GenBank/DDBJ databases">
        <title>A Novel Polar Bacteriovorax (B. antarcticus) Isolated from the Biocrust in Antarctica.</title>
        <authorList>
            <person name="Mun W."/>
            <person name="Choi S.Y."/>
            <person name="Mitchell R.J."/>
        </authorList>
    </citation>
    <scope>NUCLEOTIDE SEQUENCE [LARGE SCALE GENOMIC DNA]</scope>
    <source>
        <strain evidence="1 2">PP10</strain>
    </source>
</reference>